<dbReference type="EMBL" id="QMIG01000013">
    <property type="protein sequence ID" value="RAW13266.1"/>
    <property type="molecule type" value="Genomic_DNA"/>
</dbReference>
<dbReference type="OrthoDB" id="3685619at2"/>
<keyword evidence="1" id="KW-0472">Membrane</keyword>
<reference evidence="3 4" key="1">
    <citation type="submission" date="2018-06" db="EMBL/GenBank/DDBJ databases">
        <title>Phytoactinopolyspora halophila sp. nov., a novel halophilic actinomycete isolated from a saline soil in China.</title>
        <authorList>
            <person name="Tang S.-K."/>
        </authorList>
    </citation>
    <scope>NUCLEOTIDE SEQUENCE [LARGE SCALE GENOMIC DNA]</scope>
    <source>
        <strain evidence="3 4">YIM 96934</strain>
    </source>
</reference>
<sequence>MSAYTVIPAVLLWITVVVRLLVPVKNAAQRHFLVGLIVLAIGCTLEIPAVGAYLQERIVGANTVHLIKHITVVLAASAIWEVARHIALPQPEAATHRARRAAITLTAVCAMIGMFLLAPVHGEPLPGLTNAAVGEPVLLAYWTAYLAVLAVVVVGIVRVAISALHTFPPGALRTGVLWMGAGALIAMAYCLNKAVYLVTATAGLTSDHADLMETVQALLLALTVFGFVVGCLWPIAVRWPVIRHIIAYTTYRRLHPVWQAYLRGEPGIAFGATGRPTPYDVELRLYRRVIEIRDGMLAARAYANPGHRGLAVREARRITRRDPDLVGEAAWLETGRRAKLRGLEPSADSQVGISGGATVTDEARVLTRIARSWSIVQTVADRIDDMTDARKTST</sequence>
<evidence type="ECO:0000313" key="3">
    <source>
        <dbReference type="EMBL" id="RAW13266.1"/>
    </source>
</evidence>
<feature type="transmembrane region" description="Helical" evidence="1">
    <location>
        <begin position="142"/>
        <end position="164"/>
    </location>
</feature>
<feature type="transmembrane region" description="Helical" evidence="1">
    <location>
        <begin position="103"/>
        <end position="122"/>
    </location>
</feature>
<feature type="transmembrane region" description="Helical" evidence="1">
    <location>
        <begin position="217"/>
        <end position="236"/>
    </location>
</feature>
<name>A0A329QM80_9ACTN</name>
<feature type="transmembrane region" description="Helical" evidence="1">
    <location>
        <begin position="6"/>
        <end position="22"/>
    </location>
</feature>
<dbReference type="AlphaFoldDB" id="A0A329QM80"/>
<evidence type="ECO:0000313" key="4">
    <source>
        <dbReference type="Proteomes" id="UP000250462"/>
    </source>
</evidence>
<keyword evidence="1" id="KW-1133">Transmembrane helix</keyword>
<evidence type="ECO:0000259" key="2">
    <source>
        <dbReference type="Pfam" id="PF20182"/>
    </source>
</evidence>
<keyword evidence="1" id="KW-0812">Transmembrane</keyword>
<dbReference type="InterPro" id="IPR050039">
    <property type="entry name" value="MAB_1171c-like"/>
</dbReference>
<dbReference type="InterPro" id="IPR046675">
    <property type="entry name" value="DUF6545"/>
</dbReference>
<feature type="domain" description="DUF6545" evidence="2">
    <location>
        <begin position="248"/>
        <end position="373"/>
    </location>
</feature>
<dbReference type="Pfam" id="PF20182">
    <property type="entry name" value="DUF6545"/>
    <property type="match status" value="1"/>
</dbReference>
<dbReference type="RefSeq" id="WP_112258777.1">
    <property type="nucleotide sequence ID" value="NZ_QMIG01000013.1"/>
</dbReference>
<feature type="transmembrane region" description="Helical" evidence="1">
    <location>
        <begin position="176"/>
        <end position="197"/>
    </location>
</feature>
<feature type="transmembrane region" description="Helical" evidence="1">
    <location>
        <begin position="66"/>
        <end position="83"/>
    </location>
</feature>
<feature type="transmembrane region" description="Helical" evidence="1">
    <location>
        <begin position="34"/>
        <end position="54"/>
    </location>
</feature>
<keyword evidence="4" id="KW-1185">Reference proteome</keyword>
<gene>
    <name evidence="3" type="ORF">DPM12_13130</name>
</gene>
<evidence type="ECO:0000256" key="1">
    <source>
        <dbReference type="SAM" id="Phobius"/>
    </source>
</evidence>
<proteinExistence type="predicted"/>
<dbReference type="NCBIfam" id="NF042915">
    <property type="entry name" value="MAB_1171c_fam"/>
    <property type="match status" value="1"/>
</dbReference>
<dbReference type="Proteomes" id="UP000250462">
    <property type="component" value="Unassembled WGS sequence"/>
</dbReference>
<comment type="caution">
    <text evidence="3">The sequence shown here is derived from an EMBL/GenBank/DDBJ whole genome shotgun (WGS) entry which is preliminary data.</text>
</comment>
<accession>A0A329QM80</accession>
<protein>
    <recommendedName>
        <fullName evidence="2">DUF6545 domain-containing protein</fullName>
    </recommendedName>
</protein>
<organism evidence="3 4">
    <name type="scientific">Phytoactinopolyspora halophila</name>
    <dbReference type="NCBI Taxonomy" id="1981511"/>
    <lineage>
        <taxon>Bacteria</taxon>
        <taxon>Bacillati</taxon>
        <taxon>Actinomycetota</taxon>
        <taxon>Actinomycetes</taxon>
        <taxon>Jiangellales</taxon>
        <taxon>Jiangellaceae</taxon>
        <taxon>Phytoactinopolyspora</taxon>
    </lineage>
</organism>